<dbReference type="RefSeq" id="WP_096296434.1">
    <property type="nucleotide sequence ID" value="NZ_CP023406.1"/>
</dbReference>
<organism evidence="10 11">
    <name type="scientific">Luteimonas chenhongjianii</name>
    <dbReference type="NCBI Taxonomy" id="2006110"/>
    <lineage>
        <taxon>Bacteria</taxon>
        <taxon>Pseudomonadati</taxon>
        <taxon>Pseudomonadota</taxon>
        <taxon>Gammaproteobacteria</taxon>
        <taxon>Lysobacterales</taxon>
        <taxon>Lysobacteraceae</taxon>
        <taxon>Luteimonas</taxon>
    </lineage>
</organism>
<dbReference type="PANTHER" id="PTHR30572">
    <property type="entry name" value="MEMBRANE COMPONENT OF TRANSPORTER-RELATED"/>
    <property type="match status" value="1"/>
</dbReference>
<evidence type="ECO:0000256" key="1">
    <source>
        <dbReference type="ARBA" id="ARBA00004651"/>
    </source>
</evidence>
<dbReference type="GO" id="GO:0005886">
    <property type="term" value="C:plasma membrane"/>
    <property type="evidence" value="ECO:0007669"/>
    <property type="project" value="UniProtKB-SubCell"/>
</dbReference>
<dbReference type="KEGG" id="lum:CNR27_00425"/>
<dbReference type="GO" id="GO:0022857">
    <property type="term" value="F:transmembrane transporter activity"/>
    <property type="evidence" value="ECO:0007669"/>
    <property type="project" value="TreeGrafter"/>
</dbReference>
<feature type="domain" description="MacB-like periplasmic core" evidence="9">
    <location>
        <begin position="56"/>
        <end position="252"/>
    </location>
</feature>
<dbReference type="InterPro" id="IPR003838">
    <property type="entry name" value="ABC3_permease_C"/>
</dbReference>
<feature type="transmembrane region" description="Helical" evidence="7">
    <location>
        <begin position="282"/>
        <end position="309"/>
    </location>
</feature>
<evidence type="ECO:0000256" key="7">
    <source>
        <dbReference type="SAM" id="Phobius"/>
    </source>
</evidence>
<accession>A0A290XAK4</accession>
<dbReference type="PANTHER" id="PTHR30572:SF4">
    <property type="entry name" value="ABC TRANSPORTER PERMEASE YTRF"/>
    <property type="match status" value="1"/>
</dbReference>
<keyword evidence="4 7" id="KW-1133">Transmembrane helix</keyword>
<evidence type="ECO:0000256" key="3">
    <source>
        <dbReference type="ARBA" id="ARBA00022692"/>
    </source>
</evidence>
<dbReference type="Proteomes" id="UP000218968">
    <property type="component" value="Chromosome"/>
</dbReference>
<evidence type="ECO:0000313" key="10">
    <source>
        <dbReference type="EMBL" id="ATD66103.1"/>
    </source>
</evidence>
<dbReference type="EMBL" id="CP023406">
    <property type="protein sequence ID" value="ATD66103.1"/>
    <property type="molecule type" value="Genomic_DNA"/>
</dbReference>
<dbReference type="InterPro" id="IPR025857">
    <property type="entry name" value="MacB_PCD"/>
</dbReference>
<dbReference type="AlphaFoldDB" id="A0A290XAK4"/>
<keyword evidence="3 7" id="KW-0812">Transmembrane</keyword>
<gene>
    <name evidence="10" type="ORF">CNR27_00425</name>
</gene>
<feature type="transmembrane region" description="Helical" evidence="7">
    <location>
        <begin position="16"/>
        <end position="38"/>
    </location>
</feature>
<evidence type="ECO:0000259" key="9">
    <source>
        <dbReference type="Pfam" id="PF12704"/>
    </source>
</evidence>
<dbReference type="Pfam" id="PF02687">
    <property type="entry name" value="FtsX"/>
    <property type="match status" value="1"/>
</dbReference>
<proteinExistence type="inferred from homology"/>
<keyword evidence="2" id="KW-1003">Cell membrane</keyword>
<comment type="similarity">
    <text evidence="6">Belongs to the ABC-4 integral membrane protein family.</text>
</comment>
<feature type="transmembrane region" description="Helical" evidence="7">
    <location>
        <begin position="338"/>
        <end position="359"/>
    </location>
</feature>
<dbReference type="OrthoDB" id="9770036at2"/>
<evidence type="ECO:0000259" key="8">
    <source>
        <dbReference type="Pfam" id="PF02687"/>
    </source>
</evidence>
<reference evidence="11" key="1">
    <citation type="submission" date="2017-09" db="EMBL/GenBank/DDBJ databases">
        <title>Luteimonas liuhanmingii sp.nov., isolated from the intestinal contents of Tibetan Plateau Pika in Yushu, Qinghai Province, China.</title>
        <authorList>
            <person name="Gui Z."/>
        </authorList>
    </citation>
    <scope>NUCLEOTIDE SEQUENCE [LARGE SCALE GENOMIC DNA]</scope>
    <source>
        <strain evidence="11">100111</strain>
    </source>
</reference>
<protein>
    <submittedName>
        <fullName evidence="10">ABC transporter permease</fullName>
    </submittedName>
</protein>
<keyword evidence="5 7" id="KW-0472">Membrane</keyword>
<evidence type="ECO:0000256" key="2">
    <source>
        <dbReference type="ARBA" id="ARBA00022475"/>
    </source>
</evidence>
<evidence type="ECO:0000256" key="5">
    <source>
        <dbReference type="ARBA" id="ARBA00023136"/>
    </source>
</evidence>
<dbReference type="Pfam" id="PF12704">
    <property type="entry name" value="MacB_PCD"/>
    <property type="match status" value="1"/>
</dbReference>
<comment type="subcellular location">
    <subcellularLocation>
        <location evidence="1">Cell membrane</location>
        <topology evidence="1">Multi-pass membrane protein</topology>
    </subcellularLocation>
</comment>
<feature type="transmembrane region" description="Helical" evidence="7">
    <location>
        <begin position="371"/>
        <end position="390"/>
    </location>
</feature>
<evidence type="ECO:0000256" key="4">
    <source>
        <dbReference type="ARBA" id="ARBA00022989"/>
    </source>
</evidence>
<evidence type="ECO:0000256" key="6">
    <source>
        <dbReference type="ARBA" id="ARBA00038076"/>
    </source>
</evidence>
<dbReference type="InterPro" id="IPR050250">
    <property type="entry name" value="Macrolide_Exporter_MacB"/>
</dbReference>
<feature type="domain" description="ABC3 transporter permease C-terminal" evidence="8">
    <location>
        <begin position="289"/>
        <end position="400"/>
    </location>
</feature>
<evidence type="ECO:0000313" key="11">
    <source>
        <dbReference type="Proteomes" id="UP000218968"/>
    </source>
</evidence>
<name>A0A290XAK4_9GAMM</name>
<sequence>MDIRPILSTLRRHKTAAALIVIEIALACAIICNAIYLIDRRLDHMARPSGTVENEIVRIQMPSIDERDATDRKAGVERDLAALRAIPGVRHVAAATQIPYGNSSSTTGVRLHPDQVSDTLLASPYLGTEELLETFGLQLVAGRRFNADEFIDSSDLQSGGDAARTPAAIINRAMAERLFPGENAVGKQIYSMGTAAIPIVGIVDTLAMPTDGTGPGDATMLLPVRNYSNGINYVIRTDPAQRREVLEASVAALSRLDPDRVAVNSDLLSDLRDRYYREDRAMAGLLVVVCIALLVVTALGIVGLASFWVQQRTKQIGIRRALGATRSQILRYFQLENFLLATIGIVLGMLLAYGLNQLLMSRYELGRLPLGYLPAGALALWLLGQIAVYWPARRAASVPPAVATRSI</sequence>
<keyword evidence="11" id="KW-1185">Reference proteome</keyword>